<accession>A0ABD1F3I0</accession>
<evidence type="ECO:0000313" key="2">
    <source>
        <dbReference type="Proteomes" id="UP001566132"/>
    </source>
</evidence>
<protein>
    <submittedName>
        <fullName evidence="1">Uncharacterized protein</fullName>
    </submittedName>
</protein>
<comment type="caution">
    <text evidence="1">The sequence shown here is derived from an EMBL/GenBank/DDBJ whole genome shotgun (WGS) entry which is preliminary data.</text>
</comment>
<gene>
    <name evidence="1" type="ORF">ABEB36_004468</name>
</gene>
<reference evidence="1 2" key="1">
    <citation type="submission" date="2024-05" db="EMBL/GenBank/DDBJ databases">
        <title>Genetic variation in Jamaican populations of the coffee berry borer (Hypothenemus hampei).</title>
        <authorList>
            <person name="Errbii M."/>
            <person name="Myrie A."/>
        </authorList>
    </citation>
    <scope>NUCLEOTIDE SEQUENCE [LARGE SCALE GENOMIC DNA]</scope>
    <source>
        <strain evidence="1">JA-Hopewell-2020-01-JO</strain>
        <tissue evidence="1">Whole body</tissue>
    </source>
</reference>
<dbReference type="Proteomes" id="UP001566132">
    <property type="component" value="Unassembled WGS sequence"/>
</dbReference>
<dbReference type="AlphaFoldDB" id="A0ABD1F3I0"/>
<proteinExistence type="predicted"/>
<dbReference type="EMBL" id="JBDJPC010000003">
    <property type="protein sequence ID" value="KAL1509784.1"/>
    <property type="molecule type" value="Genomic_DNA"/>
</dbReference>
<organism evidence="1 2">
    <name type="scientific">Hypothenemus hampei</name>
    <name type="common">Coffee berry borer</name>
    <dbReference type="NCBI Taxonomy" id="57062"/>
    <lineage>
        <taxon>Eukaryota</taxon>
        <taxon>Metazoa</taxon>
        <taxon>Ecdysozoa</taxon>
        <taxon>Arthropoda</taxon>
        <taxon>Hexapoda</taxon>
        <taxon>Insecta</taxon>
        <taxon>Pterygota</taxon>
        <taxon>Neoptera</taxon>
        <taxon>Endopterygota</taxon>
        <taxon>Coleoptera</taxon>
        <taxon>Polyphaga</taxon>
        <taxon>Cucujiformia</taxon>
        <taxon>Curculionidae</taxon>
        <taxon>Scolytinae</taxon>
        <taxon>Hypothenemus</taxon>
    </lineage>
</organism>
<evidence type="ECO:0000313" key="1">
    <source>
        <dbReference type="EMBL" id="KAL1509784.1"/>
    </source>
</evidence>
<sequence length="208" mass="23536">MAVPDSQPIPGEMLCVKCAAHWADLRARFSKERVKVIPSGAGLSDTKEWYLLKHLRFLNNIVKKWKTFGNIDEEPSSKVFIDDEASQISLDHSQSNTLLENFEKIRPGISSRSESIVSLELPSRATPSSSMCKSKTSQRNEYLTTILTEAVEIFREYTVPKKLSLNENASVKSFLDNPYSDLKNMDTNTLRKCKIAILKVIDDHSINK</sequence>
<keyword evidence="2" id="KW-1185">Reference proteome</keyword>
<name>A0ABD1F3I0_HYPHA</name>